<reference evidence="2" key="1">
    <citation type="submission" date="2021-03" db="EMBL/GenBank/DDBJ databases">
        <title>Draft genome sequence of rust myrtle Austropuccinia psidii MF-1, a brazilian biotype.</title>
        <authorList>
            <person name="Quecine M.C."/>
            <person name="Pachon D.M.R."/>
            <person name="Bonatelli M.L."/>
            <person name="Correr F.H."/>
            <person name="Franceschini L.M."/>
            <person name="Leite T.F."/>
            <person name="Margarido G.R.A."/>
            <person name="Almeida C.A."/>
            <person name="Ferrarezi J.A."/>
            <person name="Labate C.A."/>
        </authorList>
    </citation>
    <scope>NUCLEOTIDE SEQUENCE</scope>
    <source>
        <strain evidence="2">MF-1</strain>
    </source>
</reference>
<dbReference type="Proteomes" id="UP000765509">
    <property type="component" value="Unassembled WGS sequence"/>
</dbReference>
<comment type="caution">
    <text evidence="2">The sequence shown here is derived from an EMBL/GenBank/DDBJ whole genome shotgun (WGS) entry which is preliminary data.</text>
</comment>
<gene>
    <name evidence="2" type="ORF">O181_117353</name>
</gene>
<dbReference type="AlphaFoldDB" id="A0A9Q3PXE2"/>
<sequence>MATENNQQTPENFKRGFPSRSGKPFPQINRPKPVGTISGAYMVLYTIMHHFASEIHYCTSNQVAKPITHFKGRLPPFGLTIHDSY</sequence>
<evidence type="ECO:0000313" key="2">
    <source>
        <dbReference type="EMBL" id="MBW0577638.1"/>
    </source>
</evidence>
<feature type="compositionally biased region" description="Polar residues" evidence="1">
    <location>
        <begin position="1"/>
        <end position="11"/>
    </location>
</feature>
<evidence type="ECO:0000256" key="1">
    <source>
        <dbReference type="SAM" id="MobiDB-lite"/>
    </source>
</evidence>
<organism evidence="2 3">
    <name type="scientific">Austropuccinia psidii MF-1</name>
    <dbReference type="NCBI Taxonomy" id="1389203"/>
    <lineage>
        <taxon>Eukaryota</taxon>
        <taxon>Fungi</taxon>
        <taxon>Dikarya</taxon>
        <taxon>Basidiomycota</taxon>
        <taxon>Pucciniomycotina</taxon>
        <taxon>Pucciniomycetes</taxon>
        <taxon>Pucciniales</taxon>
        <taxon>Sphaerophragmiaceae</taxon>
        <taxon>Austropuccinia</taxon>
    </lineage>
</organism>
<dbReference type="EMBL" id="AVOT02101035">
    <property type="protein sequence ID" value="MBW0577638.1"/>
    <property type="molecule type" value="Genomic_DNA"/>
</dbReference>
<feature type="region of interest" description="Disordered" evidence="1">
    <location>
        <begin position="1"/>
        <end position="31"/>
    </location>
</feature>
<name>A0A9Q3PXE2_9BASI</name>
<accession>A0A9Q3PXE2</accession>
<protein>
    <submittedName>
        <fullName evidence="2">Uncharacterized protein</fullName>
    </submittedName>
</protein>
<evidence type="ECO:0000313" key="3">
    <source>
        <dbReference type="Proteomes" id="UP000765509"/>
    </source>
</evidence>
<proteinExistence type="predicted"/>
<keyword evidence="3" id="KW-1185">Reference proteome</keyword>